<protein>
    <submittedName>
        <fullName evidence="2">RES family NAD+ phosphorylase</fullName>
    </submittedName>
</protein>
<dbReference type="Proteomes" id="UP000825051">
    <property type="component" value="Chromosome"/>
</dbReference>
<reference evidence="2" key="1">
    <citation type="submission" date="2021-08" db="EMBL/GenBank/DDBJ databases">
        <title>Genome of a novel bacterium of the phylum Verrucomicrobia, Oleiharenicola sp. KSB-15.</title>
        <authorList>
            <person name="Chung J.-H."/>
            <person name="Ahn J.-H."/>
            <person name="Yoon Y."/>
            <person name="Kim D.-Y."/>
            <person name="An S.-H."/>
            <person name="Park I."/>
            <person name="Yeon J."/>
        </authorList>
    </citation>
    <scope>NUCLEOTIDE SEQUENCE</scope>
    <source>
        <strain evidence="2">KSB-15</strain>
    </source>
</reference>
<evidence type="ECO:0000259" key="1">
    <source>
        <dbReference type="SMART" id="SM00953"/>
    </source>
</evidence>
<dbReference type="InterPro" id="IPR014914">
    <property type="entry name" value="RES_dom"/>
</dbReference>
<proteinExistence type="predicted"/>
<dbReference type="EMBL" id="CP080507">
    <property type="protein sequence ID" value="QYM79321.1"/>
    <property type="molecule type" value="Genomic_DNA"/>
</dbReference>
<dbReference type="RefSeq" id="WP_220163030.1">
    <property type="nucleotide sequence ID" value="NZ_CP080507.1"/>
</dbReference>
<accession>A0A8F9TUH7</accession>
<dbReference type="KEGG" id="ole:K0B96_01500"/>
<gene>
    <name evidence="2" type="ORF">K0B96_01500</name>
</gene>
<dbReference type="AlphaFoldDB" id="A0A8F9TUH7"/>
<organism evidence="2 3">
    <name type="scientific">Horticoccus luteus</name>
    <dbReference type="NCBI Taxonomy" id="2862869"/>
    <lineage>
        <taxon>Bacteria</taxon>
        <taxon>Pseudomonadati</taxon>
        <taxon>Verrucomicrobiota</taxon>
        <taxon>Opitutia</taxon>
        <taxon>Opitutales</taxon>
        <taxon>Opitutaceae</taxon>
        <taxon>Horticoccus</taxon>
    </lineage>
</organism>
<evidence type="ECO:0000313" key="3">
    <source>
        <dbReference type="Proteomes" id="UP000825051"/>
    </source>
</evidence>
<feature type="domain" description="RES" evidence="1">
    <location>
        <begin position="18"/>
        <end position="143"/>
    </location>
</feature>
<dbReference type="SMART" id="SM00953">
    <property type="entry name" value="RES"/>
    <property type="match status" value="1"/>
</dbReference>
<keyword evidence="3" id="KW-1185">Reference proteome</keyword>
<sequence>MSNLTLWRLSPAYHAAKAMSGDGAYRRGGRWNPPGIRVVYCAESRSLAVIEVLVNVKQVSILGDQAWVFIPVEVPSELVEKPARVPDSWRAMPYGPASQAFGAEWVQAARTPALRVPSVIVSGEFNYLLNPAHPGFKRIKAGPPEPFAFDPRFGP</sequence>
<dbReference type="Pfam" id="PF08808">
    <property type="entry name" value="RES"/>
    <property type="match status" value="1"/>
</dbReference>
<evidence type="ECO:0000313" key="2">
    <source>
        <dbReference type="EMBL" id="QYM79321.1"/>
    </source>
</evidence>
<name>A0A8F9TUH7_9BACT</name>